<dbReference type="Gene3D" id="3.90.190.10">
    <property type="entry name" value="Protein tyrosine phosphatase superfamily"/>
    <property type="match status" value="1"/>
</dbReference>
<evidence type="ECO:0000313" key="1">
    <source>
        <dbReference type="EMBL" id="KAK2164798.1"/>
    </source>
</evidence>
<dbReference type="Proteomes" id="UP001209878">
    <property type="component" value="Unassembled WGS sequence"/>
</dbReference>
<reference evidence="1" key="1">
    <citation type="journal article" date="2023" name="Mol. Biol. Evol.">
        <title>Third-Generation Sequencing Reveals the Adaptive Role of the Epigenome in Three Deep-Sea Polychaetes.</title>
        <authorList>
            <person name="Perez M."/>
            <person name="Aroh O."/>
            <person name="Sun Y."/>
            <person name="Lan Y."/>
            <person name="Juniper S.K."/>
            <person name="Young C.R."/>
            <person name="Angers B."/>
            <person name="Qian P.Y."/>
        </authorList>
    </citation>
    <scope>NUCLEOTIDE SEQUENCE</scope>
    <source>
        <strain evidence="1">R07B-5</strain>
    </source>
</reference>
<evidence type="ECO:0000313" key="2">
    <source>
        <dbReference type="Proteomes" id="UP001209878"/>
    </source>
</evidence>
<dbReference type="PANTHER" id="PTHR31126:SF1">
    <property type="entry name" value="TYROSINE SPECIFIC PROTEIN PHOSPHATASES DOMAIN-CONTAINING PROTEIN"/>
    <property type="match status" value="1"/>
</dbReference>
<dbReference type="EMBL" id="JAODUO010001395">
    <property type="protein sequence ID" value="KAK2164798.1"/>
    <property type="molecule type" value="Genomic_DNA"/>
</dbReference>
<gene>
    <name evidence="1" type="ORF">NP493_1398g00039</name>
</gene>
<dbReference type="SUPFAM" id="SSF52799">
    <property type="entry name" value="(Phosphotyrosine protein) phosphatases II"/>
    <property type="match status" value="1"/>
</dbReference>
<dbReference type="Pfam" id="PF13350">
    <property type="entry name" value="Y_phosphatase3"/>
    <property type="match status" value="1"/>
</dbReference>
<dbReference type="InterPro" id="IPR029021">
    <property type="entry name" value="Prot-tyrosine_phosphatase-like"/>
</dbReference>
<dbReference type="AlphaFoldDB" id="A0AAD9NDQ7"/>
<dbReference type="PANTHER" id="PTHR31126">
    <property type="entry name" value="TYROSINE-PROTEIN PHOSPHATASE"/>
    <property type="match status" value="1"/>
</dbReference>
<sequence>MPNFRVIDSCCHESVTEEETCQLYRSSRPDFLTAAEIDTFKQLGIRSIIDFRSVKEYHNASGPKLLDCHFPLYKVKLPLHFKYRAGDKVKFGRLPNNWVCRDETTQRKHFLINFFTLNYIWAVYNRAPWYIRLFSVLVLIYDILFRTGYKYFVRLFARHVLNKRGLAGQYIDMITYSQGAICSALKLLTDPQNTPAMLNCAHGKDRTGIVCALVLACLGKSKEYIAEEYAKSEIQLGSMKERLHDEIVNNFHMCHTFTSAKAETMVHVLEHVETQYGSYRNYLESIGFGEDEQEKLRHNLLNSGPVQVTDEPVVFS</sequence>
<keyword evidence="2" id="KW-1185">Reference proteome</keyword>
<protein>
    <recommendedName>
        <fullName evidence="3">Protein tyrosine phosphatase</fullName>
    </recommendedName>
</protein>
<evidence type="ECO:0008006" key="3">
    <source>
        <dbReference type="Google" id="ProtNLM"/>
    </source>
</evidence>
<dbReference type="InterPro" id="IPR026893">
    <property type="entry name" value="Tyr/Ser_Pase_IphP-type"/>
</dbReference>
<dbReference type="GO" id="GO:0004721">
    <property type="term" value="F:phosphoprotein phosphatase activity"/>
    <property type="evidence" value="ECO:0007669"/>
    <property type="project" value="InterPro"/>
</dbReference>
<comment type="caution">
    <text evidence="1">The sequence shown here is derived from an EMBL/GenBank/DDBJ whole genome shotgun (WGS) entry which is preliminary data.</text>
</comment>
<name>A0AAD9NDQ7_RIDPI</name>
<proteinExistence type="predicted"/>
<organism evidence="1 2">
    <name type="scientific">Ridgeia piscesae</name>
    <name type="common">Tubeworm</name>
    <dbReference type="NCBI Taxonomy" id="27915"/>
    <lineage>
        <taxon>Eukaryota</taxon>
        <taxon>Metazoa</taxon>
        <taxon>Spiralia</taxon>
        <taxon>Lophotrochozoa</taxon>
        <taxon>Annelida</taxon>
        <taxon>Polychaeta</taxon>
        <taxon>Sedentaria</taxon>
        <taxon>Canalipalpata</taxon>
        <taxon>Sabellida</taxon>
        <taxon>Siboglinidae</taxon>
        <taxon>Ridgeia</taxon>
    </lineage>
</organism>
<accession>A0AAD9NDQ7</accession>